<sequence>MARPRTIIHHASMSSLANLSPVRDIARVRVGPESKEFLVNKKLLSTAAPFFRERLDDSPAGFVQLSSVQKAVPVWLPAQKSSFPIVLLDETPAMFELFSTWLHRRTSFRKYLDDQITYVSDDSETEALEFHWALVHLHIFAARHELHDLQDIAIDALQDLYLRCDWDVSAAFIGFLFGEREAWLTIRLRRWAVAMVAWSLAGGQSLSRIHSEPSQFEKLLDTYQDFNTEYVLHIAKLKSGKLDARIKNPQLRIPANKLRNEERQFGFRQCSFHTHRAMVGERRCPHSVTVREPSAFHMEVPLFIDNGSGRPPRKTKHGKSPSCLDTSAAKPHRPMKHLKSPSCPVNTLPKFDFPDHVPRPLRPQTPRVNTVEAF</sequence>
<accession>A0A9P8VG51</accession>
<evidence type="ECO:0008006" key="4">
    <source>
        <dbReference type="Google" id="ProtNLM"/>
    </source>
</evidence>
<proteinExistence type="predicted"/>
<dbReference type="Proteomes" id="UP000770015">
    <property type="component" value="Unassembled WGS sequence"/>
</dbReference>
<name>A0A9P8VG51_9PEZI</name>
<evidence type="ECO:0000313" key="2">
    <source>
        <dbReference type="EMBL" id="KAH6689163.1"/>
    </source>
</evidence>
<evidence type="ECO:0000313" key="3">
    <source>
        <dbReference type="Proteomes" id="UP000770015"/>
    </source>
</evidence>
<dbReference type="OrthoDB" id="1022638at2759"/>
<dbReference type="AlphaFoldDB" id="A0A9P8VG51"/>
<keyword evidence="3" id="KW-1185">Reference proteome</keyword>
<evidence type="ECO:0000256" key="1">
    <source>
        <dbReference type="SAM" id="MobiDB-lite"/>
    </source>
</evidence>
<gene>
    <name evidence="2" type="ORF">F5X68DRAFT_77916</name>
</gene>
<protein>
    <recommendedName>
        <fullName evidence="4">BTB domain-containing protein</fullName>
    </recommendedName>
</protein>
<comment type="caution">
    <text evidence="2">The sequence shown here is derived from an EMBL/GenBank/DDBJ whole genome shotgun (WGS) entry which is preliminary data.</text>
</comment>
<feature type="compositionally biased region" description="Basic residues" evidence="1">
    <location>
        <begin position="330"/>
        <end position="339"/>
    </location>
</feature>
<reference evidence="2" key="1">
    <citation type="journal article" date="2021" name="Nat. Commun.">
        <title>Genetic determinants of endophytism in the Arabidopsis root mycobiome.</title>
        <authorList>
            <person name="Mesny F."/>
            <person name="Miyauchi S."/>
            <person name="Thiergart T."/>
            <person name="Pickel B."/>
            <person name="Atanasova L."/>
            <person name="Karlsson M."/>
            <person name="Huettel B."/>
            <person name="Barry K.W."/>
            <person name="Haridas S."/>
            <person name="Chen C."/>
            <person name="Bauer D."/>
            <person name="Andreopoulos W."/>
            <person name="Pangilinan J."/>
            <person name="LaButti K."/>
            <person name="Riley R."/>
            <person name="Lipzen A."/>
            <person name="Clum A."/>
            <person name="Drula E."/>
            <person name="Henrissat B."/>
            <person name="Kohler A."/>
            <person name="Grigoriev I.V."/>
            <person name="Martin F.M."/>
            <person name="Hacquard S."/>
        </authorList>
    </citation>
    <scope>NUCLEOTIDE SEQUENCE</scope>
    <source>
        <strain evidence="2">MPI-SDFR-AT-0117</strain>
    </source>
</reference>
<organism evidence="2 3">
    <name type="scientific">Plectosphaerella plurivora</name>
    <dbReference type="NCBI Taxonomy" id="936078"/>
    <lineage>
        <taxon>Eukaryota</taxon>
        <taxon>Fungi</taxon>
        <taxon>Dikarya</taxon>
        <taxon>Ascomycota</taxon>
        <taxon>Pezizomycotina</taxon>
        <taxon>Sordariomycetes</taxon>
        <taxon>Hypocreomycetidae</taxon>
        <taxon>Glomerellales</taxon>
        <taxon>Plectosphaerellaceae</taxon>
        <taxon>Plectosphaerella</taxon>
    </lineage>
</organism>
<dbReference type="EMBL" id="JAGSXJ010000008">
    <property type="protein sequence ID" value="KAH6689163.1"/>
    <property type="molecule type" value="Genomic_DNA"/>
</dbReference>
<feature type="region of interest" description="Disordered" evidence="1">
    <location>
        <begin position="305"/>
        <end position="374"/>
    </location>
</feature>